<name>A0A0F9BP33_9ZZZZ</name>
<gene>
    <name evidence="1" type="ORF">LCGC14_2703960</name>
</gene>
<dbReference type="AlphaFoldDB" id="A0A0F9BP33"/>
<evidence type="ECO:0000313" key="1">
    <source>
        <dbReference type="EMBL" id="KKK92334.1"/>
    </source>
</evidence>
<protein>
    <submittedName>
        <fullName evidence="1">Uncharacterized protein</fullName>
    </submittedName>
</protein>
<reference evidence="1" key="1">
    <citation type="journal article" date="2015" name="Nature">
        <title>Complex archaea that bridge the gap between prokaryotes and eukaryotes.</title>
        <authorList>
            <person name="Spang A."/>
            <person name="Saw J.H."/>
            <person name="Jorgensen S.L."/>
            <person name="Zaremba-Niedzwiedzka K."/>
            <person name="Martijn J."/>
            <person name="Lind A.E."/>
            <person name="van Eijk R."/>
            <person name="Schleper C."/>
            <person name="Guy L."/>
            <person name="Ettema T.J."/>
        </authorList>
    </citation>
    <scope>NUCLEOTIDE SEQUENCE</scope>
</reference>
<comment type="caution">
    <text evidence="1">The sequence shown here is derived from an EMBL/GenBank/DDBJ whole genome shotgun (WGS) entry which is preliminary data.</text>
</comment>
<accession>A0A0F9BP33</accession>
<proteinExistence type="predicted"/>
<organism evidence="1">
    <name type="scientific">marine sediment metagenome</name>
    <dbReference type="NCBI Taxonomy" id="412755"/>
    <lineage>
        <taxon>unclassified sequences</taxon>
        <taxon>metagenomes</taxon>
        <taxon>ecological metagenomes</taxon>
    </lineage>
</organism>
<sequence length="101" mass="11612">MGVQIEIGGITNLLVRRVVREASKKTLDGAVVVRFIAQADKEILAKIREVVEGQLLTDDEIDKEHNRWCMRGRIDKDELKISWRQWIAKAQLQAILKAMED</sequence>
<dbReference type="EMBL" id="LAZR01048256">
    <property type="protein sequence ID" value="KKK92334.1"/>
    <property type="molecule type" value="Genomic_DNA"/>
</dbReference>